<evidence type="ECO:0000256" key="14">
    <source>
        <dbReference type="ARBA" id="ARBA00048988"/>
    </source>
</evidence>
<dbReference type="PROSITE" id="PS51198">
    <property type="entry name" value="UVRD_HELICASE_ATP_BIND"/>
    <property type="match status" value="1"/>
</dbReference>
<proteinExistence type="predicted"/>
<evidence type="ECO:0000256" key="1">
    <source>
        <dbReference type="ARBA" id="ARBA00022722"/>
    </source>
</evidence>
<evidence type="ECO:0000256" key="5">
    <source>
        <dbReference type="ARBA" id="ARBA00022806"/>
    </source>
</evidence>
<gene>
    <name evidence="18" type="ORF">Mag101_09100</name>
</gene>
<feature type="binding site" evidence="15">
    <location>
        <begin position="26"/>
        <end position="33"/>
    </location>
    <ligand>
        <name>ATP</name>
        <dbReference type="ChEBI" id="CHEBI:30616"/>
    </ligand>
</feature>
<dbReference type="GO" id="GO:0005829">
    <property type="term" value="C:cytosol"/>
    <property type="evidence" value="ECO:0007669"/>
    <property type="project" value="TreeGrafter"/>
</dbReference>
<name>A0A1Q2M561_9GAMM</name>
<dbReference type="KEGG" id="maga:Mag101_09100"/>
<dbReference type="AlphaFoldDB" id="A0A1Q2M561"/>
<dbReference type="RefSeq" id="WP_077403772.1">
    <property type="nucleotide sequence ID" value="NZ_CP019650.1"/>
</dbReference>
<protein>
    <recommendedName>
        <fullName evidence="12">DNA 3'-5' helicase</fullName>
        <ecNumber evidence="12">5.6.2.4</ecNumber>
    </recommendedName>
    <alternativeName>
        <fullName evidence="13">DNA 3'-5' helicase II</fullName>
    </alternativeName>
</protein>
<dbReference type="PROSITE" id="PS51217">
    <property type="entry name" value="UVRD_HELICASE_CTER"/>
    <property type="match status" value="1"/>
</dbReference>
<keyword evidence="6" id="KW-0269">Exonuclease</keyword>
<evidence type="ECO:0000256" key="2">
    <source>
        <dbReference type="ARBA" id="ARBA00022741"/>
    </source>
</evidence>
<evidence type="ECO:0000256" key="11">
    <source>
        <dbReference type="ARBA" id="ARBA00034617"/>
    </source>
</evidence>
<evidence type="ECO:0000313" key="18">
    <source>
        <dbReference type="EMBL" id="AQQ67780.1"/>
    </source>
</evidence>
<dbReference type="EMBL" id="CP019650">
    <property type="protein sequence ID" value="AQQ67780.1"/>
    <property type="molecule type" value="Genomic_DNA"/>
</dbReference>
<feature type="domain" description="UvrD-like helicase ATP-binding" evidence="16">
    <location>
        <begin position="5"/>
        <end position="495"/>
    </location>
</feature>
<dbReference type="SUPFAM" id="SSF52540">
    <property type="entry name" value="P-loop containing nucleoside triphosphate hydrolases"/>
    <property type="match status" value="1"/>
</dbReference>
<dbReference type="Pfam" id="PF00580">
    <property type="entry name" value="UvrD-helicase"/>
    <property type="match status" value="1"/>
</dbReference>
<dbReference type="Pfam" id="PF12705">
    <property type="entry name" value="PDDEXK_1"/>
    <property type="match status" value="1"/>
</dbReference>
<organism evidence="18 19">
    <name type="scientific">Microbulbifer agarilyticus</name>
    <dbReference type="NCBI Taxonomy" id="260552"/>
    <lineage>
        <taxon>Bacteria</taxon>
        <taxon>Pseudomonadati</taxon>
        <taxon>Pseudomonadota</taxon>
        <taxon>Gammaproteobacteria</taxon>
        <taxon>Cellvibrionales</taxon>
        <taxon>Microbulbiferaceae</taxon>
        <taxon>Microbulbifer</taxon>
    </lineage>
</organism>
<comment type="catalytic activity">
    <reaction evidence="11">
        <text>Couples ATP hydrolysis with the unwinding of duplex DNA by translocating in the 3'-5' direction.</text>
        <dbReference type="EC" id="5.6.2.4"/>
    </reaction>
</comment>
<keyword evidence="2 15" id="KW-0547">Nucleotide-binding</keyword>
<evidence type="ECO:0000256" key="7">
    <source>
        <dbReference type="ARBA" id="ARBA00022840"/>
    </source>
</evidence>
<comment type="catalytic activity">
    <reaction evidence="14">
        <text>ATP + H2O = ADP + phosphate + H(+)</text>
        <dbReference type="Rhea" id="RHEA:13065"/>
        <dbReference type="ChEBI" id="CHEBI:15377"/>
        <dbReference type="ChEBI" id="CHEBI:15378"/>
        <dbReference type="ChEBI" id="CHEBI:30616"/>
        <dbReference type="ChEBI" id="CHEBI:43474"/>
        <dbReference type="ChEBI" id="CHEBI:456216"/>
        <dbReference type="EC" id="5.6.2.4"/>
    </reaction>
</comment>
<evidence type="ECO:0000256" key="3">
    <source>
        <dbReference type="ARBA" id="ARBA00022763"/>
    </source>
</evidence>
<evidence type="ECO:0000256" key="10">
    <source>
        <dbReference type="ARBA" id="ARBA00023235"/>
    </source>
</evidence>
<keyword evidence="5 15" id="KW-0347">Helicase</keyword>
<dbReference type="GO" id="GO:0000725">
    <property type="term" value="P:recombinational repair"/>
    <property type="evidence" value="ECO:0007669"/>
    <property type="project" value="TreeGrafter"/>
</dbReference>
<accession>A0A1Q2M561</accession>
<dbReference type="InterPro" id="IPR011604">
    <property type="entry name" value="PDDEXK-like_dom_sf"/>
</dbReference>
<dbReference type="eggNOG" id="COG1074">
    <property type="taxonomic scope" value="Bacteria"/>
</dbReference>
<dbReference type="InterPro" id="IPR000212">
    <property type="entry name" value="DNA_helicase_UvrD/REP"/>
</dbReference>
<evidence type="ECO:0000256" key="4">
    <source>
        <dbReference type="ARBA" id="ARBA00022801"/>
    </source>
</evidence>
<sequence length="1167" mass="129066">MTSSTPVDARQREQALDITQSYAVSAPAGSGKTGLLTQRLLKLLAACKQPEEVLAITFTRKAAGEMRERLLDALVDARDNPEPENPHAKITWQLAKNLLAHDQTHQWHLLESPQRLRIQTIDGLCRNIASQLPVDSGLGAPGEPLEQPAIAYEKAIANLLTKLEQEPLDQDLGELLLHLDNNLPEVTGLLQTLLEKREQWLEPLLAVHQEQAEDYFTFVINELIEGQLAALKAGLGTHLGELIELADYAGTNLSKDKPEHPISQLAGIAGAPSCDAEGLPQWLALAELLVTGTGTYRKSVTKTIGFPAADKKSPDAGKAKEQKARISALLASLADDEALLQQIAEVRTLPGGMDDGQWQILRSMARILPLLVAELKLVFQQVGGTDFTEVAQAALAALGSSDDPSEVALKLDVQIQHILVDEFQDTSQLQLEFLQKLTAGWEPQDGRSLFIVGDGMQSCYGFRNANVGIFLDARNEGIGELPLVPLNLQVNFRSSTAVVDWVNTTFARAFPSKDNISRGAVRYLESVAFKPRSWKGEPVTFYGCTDDSERLLEAEKTLQIVQDLQAQSPSASIAILVRNKKHLQQILPELTRAGIPYQAQDLSPLASKMVVLDLLSLTRALQDHSDRISWLSVLRAPWFGLTLPDLYALANATAETSNLDEDAKPRDPRDPKNAPILNTLLNNLHSGQAMAGLSEDGAQRLQRSLPVMLEAWQQRGRKPLRVWIEGLWLALGGPACVADKQELSNASDFFQLLEKYDQGGRIGDWPAFEQALEKLFARPAQQATVQVMTIHKSKGLEFDHVIIPGLDKSGGAGGSDQLLRWCSWLNTEADNRFLLAPKSPRSGKDPLYAYVKHDNSERERLEGTRLLYVGCTRAIHSLYLLANVKSSDKKNEDYKAPAPASLLASIWPALSQQDGSNWCYWLESPEPAADADATDHSYLLQLPLGWQPSAYPHGNLLARYRVASTQAAPGEDAQDAPEERNLPELGQVQQRWFRHAGTVAHETLATLTEAPERLQRPTPEVISELRPLWQLRLSEAGLSGRNLENAAEKVEQAIARTLSCETGRWLLDASHLESAAEQEIHTGGGQLRRNIIDRTFIDAEGSRWIVDYKTAEPSAGEEPSDFIAAQLEQYRYQLDRYRRLFYQRGETSIRCALYFPLMQTLAELPPE</sequence>
<dbReference type="GO" id="GO:0004527">
    <property type="term" value="F:exonuclease activity"/>
    <property type="evidence" value="ECO:0007669"/>
    <property type="project" value="UniProtKB-KW"/>
</dbReference>
<keyword evidence="4 15" id="KW-0378">Hydrolase</keyword>
<dbReference type="PANTHER" id="PTHR11070">
    <property type="entry name" value="UVRD / RECB / PCRA DNA HELICASE FAMILY MEMBER"/>
    <property type="match status" value="1"/>
</dbReference>
<dbReference type="GO" id="GO:0005524">
    <property type="term" value="F:ATP binding"/>
    <property type="evidence" value="ECO:0007669"/>
    <property type="project" value="UniProtKB-UniRule"/>
</dbReference>
<dbReference type="Gene3D" id="3.40.50.300">
    <property type="entry name" value="P-loop containing nucleotide triphosphate hydrolases"/>
    <property type="match status" value="4"/>
</dbReference>
<dbReference type="InterPro" id="IPR014017">
    <property type="entry name" value="DNA_helicase_UvrD-like_C"/>
</dbReference>
<reference evidence="18" key="1">
    <citation type="submission" date="2017-02" db="EMBL/GenBank/DDBJ databases">
        <title>Genome of Microbulbifer agarilyticus GP101.</title>
        <authorList>
            <person name="Jung J."/>
            <person name="Bae S.S."/>
            <person name="Baek K."/>
        </authorList>
    </citation>
    <scope>NUCLEOTIDE SEQUENCE [LARGE SCALE GENOMIC DNA]</scope>
    <source>
        <strain evidence="18">GP101</strain>
    </source>
</reference>
<dbReference type="STRING" id="260552.Mag101_09100"/>
<dbReference type="GO" id="GO:0043138">
    <property type="term" value="F:3'-5' DNA helicase activity"/>
    <property type="evidence" value="ECO:0007669"/>
    <property type="project" value="UniProtKB-EC"/>
</dbReference>
<dbReference type="Pfam" id="PF13361">
    <property type="entry name" value="UvrD_C"/>
    <property type="match status" value="2"/>
</dbReference>
<evidence type="ECO:0000256" key="12">
    <source>
        <dbReference type="ARBA" id="ARBA00034808"/>
    </source>
</evidence>
<keyword evidence="7 15" id="KW-0067">ATP-binding</keyword>
<evidence type="ECO:0000256" key="13">
    <source>
        <dbReference type="ARBA" id="ARBA00034923"/>
    </source>
</evidence>
<dbReference type="InterPro" id="IPR038726">
    <property type="entry name" value="PDDEXK_AddAB-type"/>
</dbReference>
<evidence type="ECO:0000256" key="8">
    <source>
        <dbReference type="ARBA" id="ARBA00023125"/>
    </source>
</evidence>
<keyword evidence="9" id="KW-0234">DNA repair</keyword>
<evidence type="ECO:0000313" key="19">
    <source>
        <dbReference type="Proteomes" id="UP000188219"/>
    </source>
</evidence>
<dbReference type="InterPro" id="IPR014016">
    <property type="entry name" value="UvrD-like_ATP-bd"/>
</dbReference>
<dbReference type="GO" id="GO:0033202">
    <property type="term" value="C:DNA helicase complex"/>
    <property type="evidence" value="ECO:0007669"/>
    <property type="project" value="TreeGrafter"/>
</dbReference>
<dbReference type="GO" id="GO:0003677">
    <property type="term" value="F:DNA binding"/>
    <property type="evidence" value="ECO:0007669"/>
    <property type="project" value="UniProtKB-KW"/>
</dbReference>
<dbReference type="PANTHER" id="PTHR11070:SF2">
    <property type="entry name" value="ATP-DEPENDENT DNA HELICASE SRS2"/>
    <property type="match status" value="1"/>
</dbReference>
<keyword evidence="3" id="KW-0227">DNA damage</keyword>
<evidence type="ECO:0000259" key="17">
    <source>
        <dbReference type="PROSITE" id="PS51217"/>
    </source>
</evidence>
<keyword evidence="8" id="KW-0238">DNA-binding</keyword>
<keyword evidence="1" id="KW-0540">Nuclease</keyword>
<keyword evidence="19" id="KW-1185">Reference proteome</keyword>
<evidence type="ECO:0000256" key="15">
    <source>
        <dbReference type="PROSITE-ProRule" id="PRU00560"/>
    </source>
</evidence>
<dbReference type="InterPro" id="IPR027417">
    <property type="entry name" value="P-loop_NTPase"/>
</dbReference>
<evidence type="ECO:0000259" key="16">
    <source>
        <dbReference type="PROSITE" id="PS51198"/>
    </source>
</evidence>
<dbReference type="OrthoDB" id="9810135at2"/>
<evidence type="ECO:0000256" key="6">
    <source>
        <dbReference type="ARBA" id="ARBA00022839"/>
    </source>
</evidence>
<keyword evidence="10" id="KW-0413">Isomerase</keyword>
<dbReference type="EC" id="5.6.2.4" evidence="12"/>
<evidence type="ECO:0000256" key="9">
    <source>
        <dbReference type="ARBA" id="ARBA00023204"/>
    </source>
</evidence>
<feature type="domain" description="UvrD-like helicase C-terminal" evidence="17">
    <location>
        <begin position="507"/>
        <end position="795"/>
    </location>
</feature>
<dbReference type="Gene3D" id="3.90.320.10">
    <property type="match status" value="1"/>
</dbReference>
<dbReference type="Proteomes" id="UP000188219">
    <property type="component" value="Chromosome"/>
</dbReference>